<dbReference type="EMBL" id="JADGJW010001401">
    <property type="protein sequence ID" value="KAJ3203632.1"/>
    <property type="molecule type" value="Genomic_DNA"/>
</dbReference>
<accession>A0AAD5XWZ8</accession>
<comment type="caution">
    <text evidence="1">The sequence shown here is derived from an EMBL/GenBank/DDBJ whole genome shotgun (WGS) entry which is preliminary data.</text>
</comment>
<reference evidence="1" key="1">
    <citation type="submission" date="2020-05" db="EMBL/GenBank/DDBJ databases">
        <title>Phylogenomic resolution of chytrid fungi.</title>
        <authorList>
            <person name="Stajich J.E."/>
            <person name="Amses K."/>
            <person name="Simmons R."/>
            <person name="Seto K."/>
            <person name="Myers J."/>
            <person name="Bonds A."/>
            <person name="Quandt C.A."/>
            <person name="Barry K."/>
            <person name="Liu P."/>
            <person name="Grigoriev I."/>
            <person name="Longcore J.E."/>
            <person name="James T.Y."/>
        </authorList>
    </citation>
    <scope>NUCLEOTIDE SEQUENCE</scope>
    <source>
        <strain evidence="1">JEL0476</strain>
    </source>
</reference>
<organism evidence="1 2">
    <name type="scientific">Clydaea vesicula</name>
    <dbReference type="NCBI Taxonomy" id="447962"/>
    <lineage>
        <taxon>Eukaryota</taxon>
        <taxon>Fungi</taxon>
        <taxon>Fungi incertae sedis</taxon>
        <taxon>Chytridiomycota</taxon>
        <taxon>Chytridiomycota incertae sedis</taxon>
        <taxon>Chytridiomycetes</taxon>
        <taxon>Lobulomycetales</taxon>
        <taxon>Lobulomycetaceae</taxon>
        <taxon>Clydaea</taxon>
    </lineage>
</organism>
<evidence type="ECO:0000313" key="2">
    <source>
        <dbReference type="Proteomes" id="UP001211065"/>
    </source>
</evidence>
<evidence type="ECO:0000313" key="1">
    <source>
        <dbReference type="EMBL" id="KAJ3203632.1"/>
    </source>
</evidence>
<dbReference type="Proteomes" id="UP001211065">
    <property type="component" value="Unassembled WGS sequence"/>
</dbReference>
<sequence>MILEIDEFRIKILKNEFESLLNVEHEGGEFDFMLRGIYKTTDGELYFVSDHGITWI</sequence>
<name>A0AAD5XWZ8_9FUNG</name>
<keyword evidence="2" id="KW-1185">Reference proteome</keyword>
<protein>
    <submittedName>
        <fullName evidence="1">Uncharacterized protein</fullName>
    </submittedName>
</protein>
<dbReference type="AlphaFoldDB" id="A0AAD5XWZ8"/>
<proteinExistence type="predicted"/>
<gene>
    <name evidence="1" type="ORF">HK099_001448</name>
</gene>